<dbReference type="InterPro" id="IPR011701">
    <property type="entry name" value="MFS"/>
</dbReference>
<evidence type="ECO:0000256" key="1">
    <source>
        <dbReference type="ARBA" id="ARBA00004651"/>
    </source>
</evidence>
<dbReference type="InterPro" id="IPR036259">
    <property type="entry name" value="MFS_trans_sf"/>
</dbReference>
<dbReference type="Gene3D" id="1.20.1250.20">
    <property type="entry name" value="MFS general substrate transporter like domains"/>
    <property type="match status" value="1"/>
</dbReference>
<feature type="transmembrane region" description="Helical" evidence="8">
    <location>
        <begin position="369"/>
        <end position="391"/>
    </location>
</feature>
<dbReference type="Proteomes" id="UP000600080">
    <property type="component" value="Unassembled WGS sequence"/>
</dbReference>
<feature type="transmembrane region" description="Helical" evidence="8">
    <location>
        <begin position="299"/>
        <end position="321"/>
    </location>
</feature>
<feature type="transmembrane region" description="Helical" evidence="8">
    <location>
        <begin position="74"/>
        <end position="92"/>
    </location>
</feature>
<sequence length="426" mass="43697">MLARLSPTRRLVIASLLMTAGNGAFATCSAIYFTRVGGLTLTEMGLGLTIACALGLVVGVPLGHLADRRGPQRVAVLLVALNGVAASGYLLVRGFPVFVLMACLFTAAQRGSRAAQQALIARLVGGDEVVRTQARVRSMNNVGIGVGAAGASIALQIGTATAFSAVIIVNALGFFASAAMLATLPPVPPAPDSPPDEPRWAVFRDGPFAVFTALGAVLALHTVLLEIVLPLWITRYTHASTALVTVLFVLNTVSVVLFQVRIGVRVTTMPSAVRAFRWSGVALCAACGVFAASAGGSPLVSSVLLVLAGALHVGGELLVSAASWHITFSLAPAGKQGQYQGFAMTGYATAMMLAPTLLTVLVVQGGPPGWLVLGGAFLLSVLPAGAVVAWAERTRRTQAVPQPADPAGATHDRAGEVAPQNSADAR</sequence>
<feature type="region of interest" description="Disordered" evidence="7">
    <location>
        <begin position="397"/>
        <end position="426"/>
    </location>
</feature>
<feature type="transmembrane region" description="Helical" evidence="8">
    <location>
        <begin position="208"/>
        <end position="233"/>
    </location>
</feature>
<evidence type="ECO:0000256" key="2">
    <source>
        <dbReference type="ARBA" id="ARBA00022448"/>
    </source>
</evidence>
<accession>A0ABQ2J5L5</accession>
<dbReference type="RefSeq" id="WP_189096990.1">
    <property type="nucleotide sequence ID" value="NZ_BMND01000005.1"/>
</dbReference>
<keyword evidence="2" id="KW-0813">Transport</keyword>
<keyword evidence="3" id="KW-1003">Cell membrane</keyword>
<keyword evidence="10" id="KW-1185">Reference proteome</keyword>
<dbReference type="InterPro" id="IPR050171">
    <property type="entry name" value="MFS_Transporters"/>
</dbReference>
<gene>
    <name evidence="9" type="ORF">GCM10012285_17450</name>
</gene>
<evidence type="ECO:0000313" key="10">
    <source>
        <dbReference type="Proteomes" id="UP000600080"/>
    </source>
</evidence>
<feature type="transmembrane region" description="Helical" evidence="8">
    <location>
        <begin position="162"/>
        <end position="187"/>
    </location>
</feature>
<evidence type="ECO:0000256" key="3">
    <source>
        <dbReference type="ARBA" id="ARBA00022475"/>
    </source>
</evidence>
<keyword evidence="5 8" id="KW-1133">Transmembrane helix</keyword>
<dbReference type="SUPFAM" id="SSF103473">
    <property type="entry name" value="MFS general substrate transporter"/>
    <property type="match status" value="1"/>
</dbReference>
<dbReference type="PANTHER" id="PTHR23517:SF2">
    <property type="entry name" value="MULTIDRUG RESISTANCE PROTEIN MDTH"/>
    <property type="match status" value="1"/>
</dbReference>
<dbReference type="GeneID" id="301547590"/>
<name>A0ABQ2J5L5_9ACTN</name>
<evidence type="ECO:0000256" key="4">
    <source>
        <dbReference type="ARBA" id="ARBA00022692"/>
    </source>
</evidence>
<keyword evidence="6 8" id="KW-0472">Membrane</keyword>
<evidence type="ECO:0000256" key="6">
    <source>
        <dbReference type="ARBA" id="ARBA00023136"/>
    </source>
</evidence>
<feature type="transmembrane region" description="Helical" evidence="8">
    <location>
        <begin position="12"/>
        <end position="32"/>
    </location>
</feature>
<protein>
    <submittedName>
        <fullName evidence="9">MFS transporter</fullName>
    </submittedName>
</protein>
<dbReference type="Pfam" id="PF07690">
    <property type="entry name" value="MFS_1"/>
    <property type="match status" value="1"/>
</dbReference>
<evidence type="ECO:0000256" key="8">
    <source>
        <dbReference type="SAM" id="Phobius"/>
    </source>
</evidence>
<evidence type="ECO:0000256" key="7">
    <source>
        <dbReference type="SAM" id="MobiDB-lite"/>
    </source>
</evidence>
<comment type="caution">
    <text evidence="9">The sequence shown here is derived from an EMBL/GenBank/DDBJ whole genome shotgun (WGS) entry which is preliminary data.</text>
</comment>
<feature type="transmembrane region" description="Helical" evidence="8">
    <location>
        <begin position="275"/>
        <end position="293"/>
    </location>
</feature>
<organism evidence="9 10">
    <name type="scientific">Streptomyces kronopolitis</name>
    <dbReference type="NCBI Taxonomy" id="1612435"/>
    <lineage>
        <taxon>Bacteria</taxon>
        <taxon>Bacillati</taxon>
        <taxon>Actinomycetota</taxon>
        <taxon>Actinomycetes</taxon>
        <taxon>Kitasatosporales</taxon>
        <taxon>Streptomycetaceae</taxon>
        <taxon>Streptomyces</taxon>
    </lineage>
</organism>
<keyword evidence="4 8" id="KW-0812">Transmembrane</keyword>
<evidence type="ECO:0000256" key="5">
    <source>
        <dbReference type="ARBA" id="ARBA00022989"/>
    </source>
</evidence>
<proteinExistence type="predicted"/>
<dbReference type="EMBL" id="BMND01000005">
    <property type="protein sequence ID" value="GGN39925.1"/>
    <property type="molecule type" value="Genomic_DNA"/>
</dbReference>
<evidence type="ECO:0000313" key="9">
    <source>
        <dbReference type="EMBL" id="GGN39925.1"/>
    </source>
</evidence>
<feature type="transmembrane region" description="Helical" evidence="8">
    <location>
        <begin position="239"/>
        <end position="263"/>
    </location>
</feature>
<comment type="subcellular location">
    <subcellularLocation>
        <location evidence="1">Cell membrane</location>
        <topology evidence="1">Multi-pass membrane protein</topology>
    </subcellularLocation>
</comment>
<dbReference type="PANTHER" id="PTHR23517">
    <property type="entry name" value="RESISTANCE PROTEIN MDTM, PUTATIVE-RELATED-RELATED"/>
    <property type="match status" value="1"/>
</dbReference>
<feature type="transmembrane region" description="Helical" evidence="8">
    <location>
        <begin position="44"/>
        <end position="62"/>
    </location>
</feature>
<reference evidence="10" key="1">
    <citation type="journal article" date="2019" name="Int. J. Syst. Evol. Microbiol.">
        <title>The Global Catalogue of Microorganisms (GCM) 10K type strain sequencing project: providing services to taxonomists for standard genome sequencing and annotation.</title>
        <authorList>
            <consortium name="The Broad Institute Genomics Platform"/>
            <consortium name="The Broad Institute Genome Sequencing Center for Infectious Disease"/>
            <person name="Wu L."/>
            <person name="Ma J."/>
        </authorList>
    </citation>
    <scope>NUCLEOTIDE SEQUENCE [LARGE SCALE GENOMIC DNA]</scope>
    <source>
        <strain evidence="10">CGMCC 4.7323</strain>
    </source>
</reference>
<feature type="transmembrane region" description="Helical" evidence="8">
    <location>
        <begin position="342"/>
        <end position="363"/>
    </location>
</feature>